<dbReference type="Proteomes" id="UP001153076">
    <property type="component" value="Unassembled WGS sequence"/>
</dbReference>
<reference evidence="2" key="1">
    <citation type="submission" date="2022-04" db="EMBL/GenBank/DDBJ databases">
        <title>Carnegiea gigantea Genome sequencing and assembly v2.</title>
        <authorList>
            <person name="Copetti D."/>
            <person name="Sanderson M.J."/>
            <person name="Burquez A."/>
            <person name="Wojciechowski M.F."/>
        </authorList>
    </citation>
    <scope>NUCLEOTIDE SEQUENCE</scope>
    <source>
        <strain evidence="2">SGP5-SGP5p</strain>
        <tissue evidence="2">Aerial part</tissue>
    </source>
</reference>
<gene>
    <name evidence="2" type="ORF">Cgig2_016855</name>
</gene>
<evidence type="ECO:0000313" key="3">
    <source>
        <dbReference type="Proteomes" id="UP001153076"/>
    </source>
</evidence>
<keyword evidence="3" id="KW-1185">Reference proteome</keyword>
<dbReference type="EMBL" id="JAKOGI010000316">
    <property type="protein sequence ID" value="KAJ8437112.1"/>
    <property type="molecule type" value="Genomic_DNA"/>
</dbReference>
<comment type="caution">
    <text evidence="2">The sequence shown here is derived from an EMBL/GenBank/DDBJ whole genome shotgun (WGS) entry which is preliminary data.</text>
</comment>
<evidence type="ECO:0000313" key="2">
    <source>
        <dbReference type="EMBL" id="KAJ8437112.1"/>
    </source>
</evidence>
<proteinExistence type="predicted"/>
<dbReference type="PANTHER" id="PTHR33132">
    <property type="entry name" value="OSJNBB0118P14.9 PROTEIN"/>
    <property type="match status" value="1"/>
</dbReference>
<accession>A0A9Q1QCI8</accession>
<evidence type="ECO:0000256" key="1">
    <source>
        <dbReference type="SAM" id="MobiDB-lite"/>
    </source>
</evidence>
<dbReference type="OrthoDB" id="638181at2759"/>
<name>A0A9Q1QCI8_9CARY</name>
<organism evidence="2 3">
    <name type="scientific">Carnegiea gigantea</name>
    <dbReference type="NCBI Taxonomy" id="171969"/>
    <lineage>
        <taxon>Eukaryota</taxon>
        <taxon>Viridiplantae</taxon>
        <taxon>Streptophyta</taxon>
        <taxon>Embryophyta</taxon>
        <taxon>Tracheophyta</taxon>
        <taxon>Spermatophyta</taxon>
        <taxon>Magnoliopsida</taxon>
        <taxon>eudicotyledons</taxon>
        <taxon>Gunneridae</taxon>
        <taxon>Pentapetalae</taxon>
        <taxon>Caryophyllales</taxon>
        <taxon>Cactineae</taxon>
        <taxon>Cactaceae</taxon>
        <taxon>Cactoideae</taxon>
        <taxon>Echinocereeae</taxon>
        <taxon>Carnegiea</taxon>
    </lineage>
</organism>
<feature type="region of interest" description="Disordered" evidence="1">
    <location>
        <begin position="89"/>
        <end position="126"/>
    </location>
</feature>
<sequence length="225" mass="25559">MASKTGCLCSPTKHPGSFRCHLHRQNYTDHFSINSGLSSYSNPIVNTSSKITSRRVSKSNRSIIKSPAKRNSVSRAFLLQIVIKPSSHALRRRRKSFQPKPTREKEERESSMATKKGVLNPNPNPKQRSCLCSPTTHPGSFRCQLHRNSNSDRLKKNTNSRIPQEYLEMAVMARANSLKAFLLQMINPSSHDLQRRRNFHPKPSRFSLLNNNNSTNHLHHGVPVS</sequence>
<dbReference type="AlphaFoldDB" id="A0A9Q1QCI8"/>
<feature type="compositionally biased region" description="Basic and acidic residues" evidence="1">
    <location>
        <begin position="101"/>
        <end position="110"/>
    </location>
</feature>
<protein>
    <submittedName>
        <fullName evidence="2">Uncharacterized protein</fullName>
    </submittedName>
</protein>
<dbReference type="PANTHER" id="PTHR33132:SF142">
    <property type="entry name" value="SERINE-RICH PROTEIN-LIKE PROTEIN"/>
    <property type="match status" value="1"/>
</dbReference>